<protein>
    <submittedName>
        <fullName evidence="4">Putative ion channel protein</fullName>
    </submittedName>
</protein>
<reference evidence="3" key="4">
    <citation type="journal article" date="2015" name="PLoS ONE">
        <title>Comprehensive Evaluation of Toxoplasma gondii VEG and Neospora caninum LIV Genomes with Tachyzoite Stage Transcriptome and Proteome Defines Novel Transcript Features.</title>
        <authorList>
            <person name="Ramaprasad A."/>
            <person name="Mourier T."/>
            <person name="Naeem R."/>
            <person name="Malas T.B."/>
            <person name="Moussa E."/>
            <person name="Panigrahi A."/>
            <person name="Vermont S.J."/>
            <person name="Otto T.D."/>
            <person name="Wastling J."/>
            <person name="Pain A."/>
        </authorList>
    </citation>
    <scope>NUCLEOTIDE SEQUENCE</scope>
    <source>
        <strain evidence="3">VEG</strain>
    </source>
</reference>
<feature type="region of interest" description="Disordered" evidence="1">
    <location>
        <begin position="701"/>
        <end position="737"/>
    </location>
</feature>
<dbReference type="InterPro" id="IPR014710">
    <property type="entry name" value="RmlC-like_jellyroll"/>
</dbReference>
<dbReference type="InterPro" id="IPR003347">
    <property type="entry name" value="JmjC_dom"/>
</dbReference>
<name>V5BAT0_TOXGV</name>
<dbReference type="AlphaFoldDB" id="V5BAT0"/>
<feature type="domain" description="JmjC" evidence="2">
    <location>
        <begin position="330"/>
        <end position="645"/>
    </location>
</feature>
<dbReference type="EMBL" id="AAYL02000131">
    <property type="protein sequence ID" value="ESS32600.1"/>
    <property type="molecule type" value="Genomic_DNA"/>
</dbReference>
<dbReference type="PANTHER" id="PTHR12461">
    <property type="entry name" value="HYPOXIA-INDUCIBLE FACTOR 1 ALPHA INHIBITOR-RELATED"/>
    <property type="match status" value="1"/>
</dbReference>
<dbReference type="SUPFAM" id="SSF51197">
    <property type="entry name" value="Clavaminate synthase-like"/>
    <property type="match status" value="1"/>
</dbReference>
<feature type="region of interest" description="Disordered" evidence="1">
    <location>
        <begin position="261"/>
        <end position="282"/>
    </location>
</feature>
<dbReference type="OMA" id="FHEVHSF"/>
<feature type="compositionally biased region" description="Basic and acidic residues" evidence="1">
    <location>
        <begin position="261"/>
        <end position="272"/>
    </location>
</feature>
<sequence>MANAKKSHRGQGRQAGASSSSVLADCEQQKRKRKETGHDKESTLKRLWRLGEAYRGFCPFREAERSSPSERRAEARGAETRSSSGWRLPPIRRIFLVKSPRNPDETLAGSGACCDYKRQKEAAGKAGQVQAARDEERFCSRCFYESFVMTRTPVLVVPLPSDGLPPRATGQSEAELGHDTDAQSPEPQSNSHSSCSLSRSPSSRSPSSRSPSSRSPSSRSPSSRSPCDSAFVDVPLLQRNWLSASALKQRAGDMWVDVEERERTVSSDKGDPSRGASGAAAGGANFGKGAFRRCRFGDFIDRLEAGDESLYLTTQRVPHTRDGPKRLCGAPLSSPLALDFPPLPSLLGNLQPYQYNFWWGHAKSGSTTGLHHDFHDNLYVLLRGQKVFRLFSPRCAGLLPTKGRVTRVYPNGLICYSAFIREDGGHELGVRRWRQEKVEERLALLQERLEACGQRKGEVTRKGEKAKQTTGEKDAEGQRDDSVEELELQIAEAERELDDLLDQALEDMDDESEEDSTASESEEPSREATSNAMRVGRLVGEGQIPDHFCLANTRERALGDSSDDGGSATTPETILSKYWEVKMVAGDMLYLPAGWFHEVHSFSRREAESGQVETGSEGSSHMALNFWFHPPVFGAPYERPYGDAFWEDRTRPLLEAHCSLIEKFGGSVSVRGTFKASDFQGGRDTLPASCRAGEVTRKATDLTRKQGLQKETERDPGSLCVSQGTGDSRRKDTRERKRVHSCWETQTAALNDAPRFKKNRLAEAWQAHCALKYAGRRCLMYRVPPELCYFFDSS</sequence>
<feature type="compositionally biased region" description="Low complexity" evidence="1">
    <location>
        <begin position="189"/>
        <end position="226"/>
    </location>
</feature>
<feature type="compositionally biased region" description="Basic residues" evidence="1">
    <location>
        <begin position="1"/>
        <end position="11"/>
    </location>
</feature>
<reference evidence="4" key="3">
    <citation type="submission" date="2013-08" db="EMBL/GenBank/DDBJ databases">
        <authorList>
            <person name="Sibley D."/>
            <person name="Venepally P."/>
            <person name="Karamycheva S."/>
            <person name="Hadjithomas M."/>
            <person name="Khan A."/>
            <person name="Brunk B."/>
            <person name="Roos D."/>
            <person name="Caler E."/>
            <person name="Lorenzi H."/>
        </authorList>
    </citation>
    <scope>NUCLEOTIDE SEQUENCE</scope>
    <source>
        <strain evidence="4">VEG</strain>
    </source>
</reference>
<evidence type="ECO:0000313" key="4">
    <source>
        <dbReference type="EMBL" id="ESS32600.1"/>
    </source>
</evidence>
<dbReference type="VEuPathDB" id="ToxoDB:TGVEG_226840"/>
<dbReference type="Gene3D" id="2.60.120.10">
    <property type="entry name" value="Jelly Rolls"/>
    <property type="match status" value="2"/>
</dbReference>
<dbReference type="InterPro" id="IPR041667">
    <property type="entry name" value="Cupin_8"/>
</dbReference>
<feature type="region of interest" description="Disordered" evidence="1">
    <location>
        <begin position="65"/>
        <end position="84"/>
    </location>
</feature>
<evidence type="ECO:0000313" key="3">
    <source>
        <dbReference type="EMBL" id="CEL76454.1"/>
    </source>
</evidence>
<dbReference type="OrthoDB" id="415358at2759"/>
<organism evidence="4 5">
    <name type="scientific">Toxoplasma gondii (strain ATCC 50861 / VEG)</name>
    <dbReference type="NCBI Taxonomy" id="432359"/>
    <lineage>
        <taxon>Eukaryota</taxon>
        <taxon>Sar</taxon>
        <taxon>Alveolata</taxon>
        <taxon>Apicomplexa</taxon>
        <taxon>Conoidasida</taxon>
        <taxon>Coccidia</taxon>
        <taxon>Eucoccidiorida</taxon>
        <taxon>Eimeriorina</taxon>
        <taxon>Sarcocystidae</taxon>
        <taxon>Toxoplasma</taxon>
    </lineage>
</organism>
<evidence type="ECO:0000313" key="5">
    <source>
        <dbReference type="Proteomes" id="UP000002226"/>
    </source>
</evidence>
<feature type="compositionally biased region" description="Low complexity" evidence="1">
    <location>
        <begin position="12"/>
        <end position="21"/>
    </location>
</feature>
<keyword evidence="5" id="KW-1185">Reference proteome</keyword>
<gene>
    <name evidence="3" type="ORF">BN1205_067850</name>
    <name evidence="4" type="ORF">TGVEG_226840</name>
</gene>
<dbReference type="eggNOG" id="KOG2508">
    <property type="taxonomic scope" value="Eukaryota"/>
</dbReference>
<dbReference type="STRING" id="432359.V5BAT0"/>
<feature type="region of interest" description="Disordered" evidence="1">
    <location>
        <begin position="508"/>
        <end position="531"/>
    </location>
</feature>
<feature type="region of interest" description="Disordered" evidence="1">
    <location>
        <begin position="455"/>
        <end position="483"/>
    </location>
</feature>
<feature type="region of interest" description="Disordered" evidence="1">
    <location>
        <begin position="160"/>
        <end position="227"/>
    </location>
</feature>
<evidence type="ECO:0000256" key="1">
    <source>
        <dbReference type="SAM" id="MobiDB-lite"/>
    </source>
</evidence>
<reference evidence="4" key="1">
    <citation type="submission" date="2007-03" db="EMBL/GenBank/DDBJ databases">
        <authorList>
            <person name="Paulsen I."/>
        </authorList>
    </citation>
    <scope>NUCLEOTIDE SEQUENCE</scope>
    <source>
        <strain evidence="4">VEG</strain>
    </source>
</reference>
<proteinExistence type="predicted"/>
<dbReference type="EMBL" id="LN714500">
    <property type="protein sequence ID" value="CEL76454.1"/>
    <property type="molecule type" value="Genomic_DNA"/>
</dbReference>
<feature type="compositionally biased region" description="Basic and acidic residues" evidence="1">
    <location>
        <begin position="455"/>
        <end position="481"/>
    </location>
</feature>
<dbReference type="Proteomes" id="UP000002226">
    <property type="component" value="Unassembled WGS sequence"/>
</dbReference>
<feature type="compositionally biased region" description="Acidic residues" evidence="1">
    <location>
        <begin position="508"/>
        <end position="522"/>
    </location>
</feature>
<dbReference type="Pfam" id="PF13621">
    <property type="entry name" value="Cupin_8"/>
    <property type="match status" value="1"/>
</dbReference>
<feature type="compositionally biased region" description="Basic and acidic residues" evidence="1">
    <location>
        <begin position="65"/>
        <end position="79"/>
    </location>
</feature>
<reference evidence="5" key="2">
    <citation type="submission" date="2008-03" db="EMBL/GenBank/DDBJ databases">
        <title>Annotation of Toxoplasma gondii VEG.</title>
        <authorList>
            <person name="Lorenzi H."/>
            <person name="Inman J."/>
            <person name="Amedeo P."/>
            <person name="Brunk B."/>
            <person name="Roos D."/>
            <person name="Caler E."/>
        </authorList>
    </citation>
    <scope>NUCLEOTIDE SEQUENCE [LARGE SCALE GENOMIC DNA]</scope>
    <source>
        <strain evidence="5">ATCC 50861 / VEG</strain>
    </source>
</reference>
<dbReference type="PROSITE" id="PS51184">
    <property type="entry name" value="JMJC"/>
    <property type="match status" value="1"/>
</dbReference>
<feature type="compositionally biased region" description="Basic and acidic residues" evidence="1">
    <location>
        <begin position="701"/>
        <end position="716"/>
    </location>
</feature>
<accession>V5BAT0</accession>
<evidence type="ECO:0000259" key="2">
    <source>
        <dbReference type="PROSITE" id="PS51184"/>
    </source>
</evidence>
<dbReference type="PANTHER" id="PTHR12461:SF100">
    <property type="entry name" value="JMJC DOMAIN-CONTAINING PROTEIN 4"/>
    <property type="match status" value="1"/>
</dbReference>
<feature type="region of interest" description="Disordered" evidence="1">
    <location>
        <begin position="1"/>
        <end position="42"/>
    </location>
</feature>
<accession>A0A0F7V1Y4</accession>